<keyword evidence="8" id="KW-0046">Antibiotic resistance</keyword>
<dbReference type="InterPro" id="IPR037185">
    <property type="entry name" value="EmrE-like"/>
</dbReference>
<accession>A0ABU1XPS7</accession>
<evidence type="ECO:0000256" key="2">
    <source>
        <dbReference type="ARBA" id="ARBA00007822"/>
    </source>
</evidence>
<dbReference type="SUPFAM" id="SSF103481">
    <property type="entry name" value="Multidrug resistance efflux transporter EmrE"/>
    <property type="match status" value="1"/>
</dbReference>
<dbReference type="PANTHER" id="PTHR30561:SF0">
    <property type="entry name" value="GUANIDINIUM EXPORTER"/>
    <property type="match status" value="1"/>
</dbReference>
<keyword evidence="5 9" id="KW-0812">Transmembrane</keyword>
<feature type="region of interest" description="Disordered" evidence="10">
    <location>
        <begin position="107"/>
        <end position="146"/>
    </location>
</feature>
<evidence type="ECO:0000256" key="7">
    <source>
        <dbReference type="ARBA" id="ARBA00023136"/>
    </source>
</evidence>
<dbReference type="InterPro" id="IPR000390">
    <property type="entry name" value="Small_drug/metabolite_transptr"/>
</dbReference>
<comment type="similarity">
    <text evidence="2">Belongs to the drug/metabolite transporter (DMT) superfamily. Small multidrug resistance (SMR) (TC 2.A.7.1) family. Mmr subfamily.</text>
</comment>
<keyword evidence="13" id="KW-1185">Reference proteome</keyword>
<dbReference type="RefSeq" id="WP_083871556.1">
    <property type="nucleotide sequence ID" value="NZ_JAVDWW010000013.1"/>
</dbReference>
<evidence type="ECO:0000256" key="1">
    <source>
        <dbReference type="ARBA" id="ARBA00004651"/>
    </source>
</evidence>
<evidence type="ECO:0000256" key="6">
    <source>
        <dbReference type="ARBA" id="ARBA00022989"/>
    </source>
</evidence>
<name>A0ABU1XPS7_9NOCA</name>
<evidence type="ECO:0000256" key="5">
    <source>
        <dbReference type="ARBA" id="ARBA00022692"/>
    </source>
</evidence>
<protein>
    <submittedName>
        <fullName evidence="12">Quaternary ammonium compound-resistance protein SugE</fullName>
    </submittedName>
</protein>
<feature type="transmembrane region" description="Helical" evidence="11">
    <location>
        <begin position="27"/>
        <end position="46"/>
    </location>
</feature>
<keyword evidence="7 11" id="KW-0472">Membrane</keyword>
<keyword evidence="6 11" id="KW-1133">Transmembrane helix</keyword>
<dbReference type="Proteomes" id="UP001251217">
    <property type="component" value="Unassembled WGS sequence"/>
</dbReference>
<evidence type="ECO:0000256" key="4">
    <source>
        <dbReference type="ARBA" id="ARBA00022475"/>
    </source>
</evidence>
<evidence type="ECO:0000256" key="11">
    <source>
        <dbReference type="SAM" id="Phobius"/>
    </source>
</evidence>
<dbReference type="Gene3D" id="1.10.3730.20">
    <property type="match status" value="1"/>
</dbReference>
<dbReference type="Pfam" id="PF00893">
    <property type="entry name" value="Multi_Drug_Res"/>
    <property type="match status" value="1"/>
</dbReference>
<evidence type="ECO:0000256" key="10">
    <source>
        <dbReference type="SAM" id="MobiDB-lite"/>
    </source>
</evidence>
<evidence type="ECO:0000256" key="3">
    <source>
        <dbReference type="ARBA" id="ARBA00022448"/>
    </source>
</evidence>
<dbReference type="EMBL" id="JAVDWW010000013">
    <property type="protein sequence ID" value="MDR7172575.1"/>
    <property type="molecule type" value="Genomic_DNA"/>
</dbReference>
<feature type="compositionally biased region" description="Low complexity" evidence="10">
    <location>
        <begin position="110"/>
        <end position="138"/>
    </location>
</feature>
<keyword evidence="4" id="KW-1003">Cell membrane</keyword>
<dbReference type="PANTHER" id="PTHR30561">
    <property type="entry name" value="SMR FAMILY PROTON-DEPENDENT DRUG EFFLUX TRANSPORTER SUGE"/>
    <property type="match status" value="1"/>
</dbReference>
<feature type="transmembrane region" description="Helical" evidence="11">
    <location>
        <begin position="58"/>
        <end position="77"/>
    </location>
</feature>
<evidence type="ECO:0000313" key="13">
    <source>
        <dbReference type="Proteomes" id="UP001251217"/>
    </source>
</evidence>
<reference evidence="12 13" key="1">
    <citation type="submission" date="2023-07" db="EMBL/GenBank/DDBJ databases">
        <title>Sorghum-associated microbial communities from plants grown in Nebraska, USA.</title>
        <authorList>
            <person name="Schachtman D."/>
        </authorList>
    </citation>
    <scope>NUCLEOTIDE SEQUENCE [LARGE SCALE GENOMIC DNA]</scope>
    <source>
        <strain evidence="12 13">4272</strain>
    </source>
</reference>
<evidence type="ECO:0000256" key="8">
    <source>
        <dbReference type="ARBA" id="ARBA00023251"/>
    </source>
</evidence>
<organism evidence="12 13">
    <name type="scientific">Nocardia kruczakiae</name>
    <dbReference type="NCBI Taxonomy" id="261477"/>
    <lineage>
        <taxon>Bacteria</taxon>
        <taxon>Bacillati</taxon>
        <taxon>Actinomycetota</taxon>
        <taxon>Actinomycetes</taxon>
        <taxon>Mycobacteriales</taxon>
        <taxon>Nocardiaceae</taxon>
        <taxon>Nocardia</taxon>
    </lineage>
</organism>
<keyword evidence="3" id="KW-0813">Transport</keyword>
<feature type="transmembrane region" description="Helical" evidence="11">
    <location>
        <begin position="83"/>
        <end position="102"/>
    </location>
</feature>
<gene>
    <name evidence="12" type="ORF">J2W56_006340</name>
</gene>
<sequence>MNWLVLGLAGAVEIAWSQSIKPTQNFTKPLPTLLCFVLAAIAVYLLSHAMQSLPVGTAYAIFTGIGAAGAIALGIVVQKDPVSAGRMLALSMIIGGIILARITNPDGEKASTGTTSTATGSSDTATASTTGSGATTTTWGYHRRHH</sequence>
<comment type="caution">
    <text evidence="12">The sequence shown here is derived from an EMBL/GenBank/DDBJ whole genome shotgun (WGS) entry which is preliminary data.</text>
</comment>
<proteinExistence type="inferred from homology"/>
<evidence type="ECO:0000256" key="9">
    <source>
        <dbReference type="RuleBase" id="RU003942"/>
    </source>
</evidence>
<evidence type="ECO:0000313" key="12">
    <source>
        <dbReference type="EMBL" id="MDR7172575.1"/>
    </source>
</evidence>
<dbReference type="InterPro" id="IPR045324">
    <property type="entry name" value="Small_multidrug_res"/>
</dbReference>
<comment type="subcellular location">
    <subcellularLocation>
        <location evidence="1 9">Cell membrane</location>
        <topology evidence="1 9">Multi-pass membrane protein</topology>
    </subcellularLocation>
</comment>